<evidence type="ECO:0000313" key="2">
    <source>
        <dbReference type="EMBL" id="OEJ35200.1"/>
    </source>
</evidence>
<dbReference type="AlphaFoldDB" id="A0A1E5Q0J5"/>
<dbReference type="EMBL" id="MEHK01000001">
    <property type="protein sequence ID" value="OEJ35200.1"/>
    <property type="molecule type" value="Genomic_DNA"/>
</dbReference>
<dbReference type="STRING" id="36818.BGK67_31300"/>
<protein>
    <submittedName>
        <fullName evidence="2">Uncharacterized protein</fullName>
    </submittedName>
</protein>
<comment type="caution">
    <text evidence="2">The sequence shown here is derived from an EMBL/GenBank/DDBJ whole genome shotgun (WGS) entry which is preliminary data.</text>
</comment>
<sequence length="102" mass="11281">MSESTEQPSPPSDEQVVERLVPVWLREAKSHEASAAHEVEEDWKRGRLSPTAARELADWVTARVTETAFNEDEGPTQAGPAHISVSDKSAVHRWLATQGHDV</sequence>
<proteinExistence type="predicted"/>
<accession>A0A1E5Q0J5</accession>
<evidence type="ECO:0000256" key="1">
    <source>
        <dbReference type="SAM" id="MobiDB-lite"/>
    </source>
</evidence>
<feature type="region of interest" description="Disordered" evidence="1">
    <location>
        <begin position="29"/>
        <end position="49"/>
    </location>
</feature>
<organism evidence="2 3">
    <name type="scientific">Streptomyces subrutilus</name>
    <dbReference type="NCBI Taxonomy" id="36818"/>
    <lineage>
        <taxon>Bacteria</taxon>
        <taxon>Bacillati</taxon>
        <taxon>Actinomycetota</taxon>
        <taxon>Actinomycetes</taxon>
        <taxon>Kitasatosporales</taxon>
        <taxon>Streptomycetaceae</taxon>
        <taxon>Streptomyces</taxon>
    </lineage>
</organism>
<reference evidence="2 3" key="1">
    <citation type="submission" date="2016-08" db="EMBL/GenBank/DDBJ databases">
        <title>The complete genome of Streptomyces subrutilus 10-1-1.</title>
        <authorList>
            <person name="Chen X."/>
        </authorList>
    </citation>
    <scope>NUCLEOTIDE SEQUENCE [LARGE SCALE GENOMIC DNA]</scope>
    <source>
        <strain evidence="2 3">10-1-1</strain>
    </source>
</reference>
<dbReference type="Proteomes" id="UP000095705">
    <property type="component" value="Unassembled WGS sequence"/>
</dbReference>
<dbReference type="RefSeq" id="WP_069923386.1">
    <property type="nucleotide sequence ID" value="NZ_MEHK01000001.1"/>
</dbReference>
<dbReference type="OrthoDB" id="4277871at2"/>
<name>A0A1E5Q0J5_9ACTN</name>
<keyword evidence="3" id="KW-1185">Reference proteome</keyword>
<feature type="compositionally biased region" description="Basic and acidic residues" evidence="1">
    <location>
        <begin position="29"/>
        <end position="45"/>
    </location>
</feature>
<evidence type="ECO:0000313" key="3">
    <source>
        <dbReference type="Proteomes" id="UP000095705"/>
    </source>
</evidence>
<gene>
    <name evidence="2" type="ORF">BGK67_31300</name>
</gene>